<evidence type="ECO:0000313" key="2">
    <source>
        <dbReference type="EMBL" id="CAL4897840.1"/>
    </source>
</evidence>
<dbReference type="Proteomes" id="UP001497457">
    <property type="component" value="Chromosome 12b"/>
</dbReference>
<gene>
    <name evidence="3" type="ORF">URODEC1_LOCUS11520</name>
    <name evidence="2" type="ORF">URODEC1_LOCUS7462</name>
</gene>
<feature type="compositionally biased region" description="Basic residues" evidence="1">
    <location>
        <begin position="75"/>
        <end position="89"/>
    </location>
</feature>
<sequence>MGTSAPSSRPTAPPRPRAPSCKPRTSPSRSSPTPSPGSSATPAMAASFSPGTSPPRAPSCKPPTSLSRPLPVTSQKKRHRRRRPGHHRHFGDLVVADPLHRRYVQIPSIPGDLVPTRRHHEDKMKFEPFLALACKDDEGLSFRVIYNVMSEYKVVTLVFSSVTEEWRHATSNSFLPHRLIHDPTKLVRHCSRSCFYWAYRGNSTTYDNNMLVLDPLEMKFSVVAFLDKSVGDRLAIVDAGEDRLGILAFSNCYLKLDLYCKTWRNNVVCREDWQHYKTIPLPEHSCTWEICSVGTPEGYLLMRACPKFRLHPKELYFTLDLKTLLFERMYEPGHYVDFEPGHHVDFDLLYASFPPPLSPPSI</sequence>
<dbReference type="EMBL" id="OZ075121">
    <property type="protein sequence ID" value="CAL4897840.1"/>
    <property type="molecule type" value="Genomic_DNA"/>
</dbReference>
<name>A0ABC8W944_9POAL</name>
<dbReference type="Proteomes" id="UP001497457">
    <property type="component" value="Chromosome 11b"/>
</dbReference>
<organism evidence="3 4">
    <name type="scientific">Urochloa decumbens</name>
    <dbReference type="NCBI Taxonomy" id="240449"/>
    <lineage>
        <taxon>Eukaryota</taxon>
        <taxon>Viridiplantae</taxon>
        <taxon>Streptophyta</taxon>
        <taxon>Embryophyta</taxon>
        <taxon>Tracheophyta</taxon>
        <taxon>Spermatophyta</taxon>
        <taxon>Magnoliopsida</taxon>
        <taxon>Liliopsida</taxon>
        <taxon>Poales</taxon>
        <taxon>Poaceae</taxon>
        <taxon>PACMAD clade</taxon>
        <taxon>Panicoideae</taxon>
        <taxon>Panicodae</taxon>
        <taxon>Paniceae</taxon>
        <taxon>Melinidinae</taxon>
        <taxon>Urochloa</taxon>
    </lineage>
</organism>
<accession>A0ABC8W944</accession>
<feature type="compositionally biased region" description="Low complexity" evidence="1">
    <location>
        <begin position="18"/>
        <end position="47"/>
    </location>
</feature>
<evidence type="ECO:0000313" key="4">
    <source>
        <dbReference type="Proteomes" id="UP001497457"/>
    </source>
</evidence>
<evidence type="ECO:0000313" key="3">
    <source>
        <dbReference type="EMBL" id="CAL4905160.1"/>
    </source>
</evidence>
<dbReference type="PANTHER" id="PTHR31264">
    <property type="entry name" value="OS07G0554500 PROTEIN-RELATED"/>
    <property type="match status" value="1"/>
</dbReference>
<reference evidence="3 4" key="1">
    <citation type="submission" date="2024-10" db="EMBL/GenBank/DDBJ databases">
        <authorList>
            <person name="Ryan C."/>
        </authorList>
    </citation>
    <scope>NUCLEOTIDE SEQUENCE [LARGE SCALE GENOMIC DNA]</scope>
</reference>
<feature type="compositionally biased region" description="Pro residues" evidence="1">
    <location>
        <begin position="52"/>
        <end position="61"/>
    </location>
</feature>
<proteinExistence type="predicted"/>
<keyword evidence="4" id="KW-1185">Reference proteome</keyword>
<feature type="region of interest" description="Disordered" evidence="1">
    <location>
        <begin position="1"/>
        <end position="89"/>
    </location>
</feature>
<dbReference type="EMBL" id="OZ075122">
    <property type="protein sequence ID" value="CAL4905160.1"/>
    <property type="molecule type" value="Genomic_DNA"/>
</dbReference>
<evidence type="ECO:0008006" key="5">
    <source>
        <dbReference type="Google" id="ProtNLM"/>
    </source>
</evidence>
<protein>
    <recommendedName>
        <fullName evidence="5">F-box protein</fullName>
    </recommendedName>
</protein>
<feature type="compositionally biased region" description="Low complexity" evidence="1">
    <location>
        <begin position="1"/>
        <end position="10"/>
    </location>
</feature>
<dbReference type="AlphaFoldDB" id="A0ABC8W944"/>
<evidence type="ECO:0000256" key="1">
    <source>
        <dbReference type="SAM" id="MobiDB-lite"/>
    </source>
</evidence>
<dbReference type="PANTHER" id="PTHR31264:SF7">
    <property type="entry name" value="F-BOX DOMAIN CONTAINING PROTEIN, EXPRESSED"/>
    <property type="match status" value="1"/>
</dbReference>